<comment type="caution">
    <text evidence="2">The sequence shown here is derived from an EMBL/GenBank/DDBJ whole genome shotgun (WGS) entry which is preliminary data.</text>
</comment>
<proteinExistence type="predicted"/>
<keyword evidence="1" id="KW-0472">Membrane</keyword>
<sequence>MIKKKEKYLLSPKVLLVTLAMVALTGLGYIWFRNGTFINNANLPNQENVILEPGADIYLDDKYGFKINYPSGWNVATYDFSDKGGDALFDYSGKLVTTFEYWVSFDVSEFAEDPSVWGVNIYKRSINTLEAVQKESGAQFKDRMQDTERININGLDAIKVTTTAPSIESWKSVSVIVVDNEYIYKISNGAISDKEFQENYKIRTGREVNWKFEDFYSSFELIK</sequence>
<keyword evidence="1" id="KW-1133">Transmembrane helix</keyword>
<name>A0A1F4WJM4_UNCKA</name>
<keyword evidence="1" id="KW-0812">Transmembrane</keyword>
<evidence type="ECO:0000256" key="1">
    <source>
        <dbReference type="SAM" id="Phobius"/>
    </source>
</evidence>
<gene>
    <name evidence="2" type="ORF">A2415_00230</name>
</gene>
<evidence type="ECO:0000313" key="2">
    <source>
        <dbReference type="EMBL" id="OGC69133.1"/>
    </source>
</evidence>
<accession>A0A1F4WJM4</accession>
<organism evidence="2 3">
    <name type="scientific">candidate division WWE3 bacterium RIFOXYC1_FULL_39_7</name>
    <dbReference type="NCBI Taxonomy" id="1802643"/>
    <lineage>
        <taxon>Bacteria</taxon>
        <taxon>Katanobacteria</taxon>
    </lineage>
</organism>
<dbReference type="Proteomes" id="UP000179113">
    <property type="component" value="Unassembled WGS sequence"/>
</dbReference>
<dbReference type="EMBL" id="MEWA01000026">
    <property type="protein sequence ID" value="OGC69133.1"/>
    <property type="molecule type" value="Genomic_DNA"/>
</dbReference>
<evidence type="ECO:0000313" key="3">
    <source>
        <dbReference type="Proteomes" id="UP000179113"/>
    </source>
</evidence>
<dbReference type="AlphaFoldDB" id="A0A1F4WJM4"/>
<protein>
    <submittedName>
        <fullName evidence="2">Uncharacterized protein</fullName>
    </submittedName>
</protein>
<feature type="transmembrane region" description="Helical" evidence="1">
    <location>
        <begin position="12"/>
        <end position="32"/>
    </location>
</feature>
<reference evidence="2 3" key="1">
    <citation type="journal article" date="2016" name="Nat. Commun.">
        <title>Thousands of microbial genomes shed light on interconnected biogeochemical processes in an aquifer system.</title>
        <authorList>
            <person name="Anantharaman K."/>
            <person name="Brown C.T."/>
            <person name="Hug L.A."/>
            <person name="Sharon I."/>
            <person name="Castelle C.J."/>
            <person name="Probst A.J."/>
            <person name="Thomas B.C."/>
            <person name="Singh A."/>
            <person name="Wilkins M.J."/>
            <person name="Karaoz U."/>
            <person name="Brodie E.L."/>
            <person name="Williams K.H."/>
            <person name="Hubbard S.S."/>
            <person name="Banfield J.F."/>
        </authorList>
    </citation>
    <scope>NUCLEOTIDE SEQUENCE [LARGE SCALE GENOMIC DNA]</scope>
</reference>